<dbReference type="PROSITE" id="PS50089">
    <property type="entry name" value="ZF_RING_2"/>
    <property type="match status" value="1"/>
</dbReference>
<dbReference type="InterPro" id="IPR001841">
    <property type="entry name" value="Znf_RING"/>
</dbReference>
<dbReference type="Pfam" id="PF06391">
    <property type="entry name" value="MAT1"/>
    <property type="match status" value="1"/>
</dbReference>
<dbReference type="EMBL" id="HG937694">
    <property type="protein sequence ID" value="CDP37256.1"/>
    <property type="molecule type" value="Genomic_DNA"/>
</dbReference>
<proteinExistence type="predicted"/>
<evidence type="ECO:0000256" key="8">
    <source>
        <dbReference type="ARBA" id="ARBA00033277"/>
    </source>
</evidence>
<gene>
    <name evidence="12" type="ORF">GNLVRS02_ARAD1D07348g</name>
</gene>
<dbReference type="InterPro" id="IPR017907">
    <property type="entry name" value="Znf_RING_CS"/>
</dbReference>
<dbReference type="GO" id="GO:0008270">
    <property type="term" value="F:zinc ion binding"/>
    <property type="evidence" value="ECO:0007669"/>
    <property type="project" value="UniProtKB-KW"/>
</dbReference>
<evidence type="ECO:0000313" key="12">
    <source>
        <dbReference type="EMBL" id="CDP37256.1"/>
    </source>
</evidence>
<evidence type="ECO:0000256" key="4">
    <source>
        <dbReference type="ARBA" id="ARBA00022771"/>
    </source>
</evidence>
<dbReference type="PANTHER" id="PTHR12683">
    <property type="entry name" value="CDK-ACTIVATING KINASE ASSEMBLY FACTOR MAT1"/>
    <property type="match status" value="1"/>
</dbReference>
<dbReference type="FunFam" id="3.30.40.10:FF:000037">
    <property type="entry name" value="Cdk-activating kinase assembly factor MAT1, centre"/>
    <property type="match status" value="1"/>
</dbReference>
<dbReference type="NCBIfam" id="TIGR00570">
    <property type="entry name" value="cdk7"/>
    <property type="match status" value="1"/>
</dbReference>
<reference evidence="12" key="2">
    <citation type="submission" date="2014-06" db="EMBL/GenBank/DDBJ databases">
        <title>The complete genome of Blastobotrys (Arxula) adeninivorans LS3 - a yeast of biotechnological interest.</title>
        <authorList>
            <person name="Kunze G."/>
            <person name="Gaillardin C."/>
            <person name="Czernicka M."/>
            <person name="Durrens P."/>
            <person name="Martin T."/>
            <person name="Boer E."/>
            <person name="Gabaldon T."/>
            <person name="Cruz J."/>
            <person name="Talla E."/>
            <person name="Marck C."/>
            <person name="Goffeau A."/>
            <person name="Barbe V."/>
            <person name="Baret P."/>
            <person name="Baronian K."/>
            <person name="Beier S."/>
            <person name="Bleykasten C."/>
            <person name="Bode R."/>
            <person name="Casaregola S."/>
            <person name="Despons L."/>
            <person name="Fairhead C."/>
            <person name="Giersberg M."/>
            <person name="Gierski P."/>
            <person name="Hahnel U."/>
            <person name="Hartmann A."/>
            <person name="Jankowska D."/>
            <person name="Jubin C."/>
            <person name="Jung P."/>
            <person name="Lafontaine I."/>
            <person name="Leh-Louis V."/>
            <person name="Lemaire M."/>
            <person name="Marcet-Houben M."/>
            <person name="Mascher M."/>
            <person name="Morel G."/>
            <person name="Richard G.-F."/>
            <person name="Riechen J."/>
            <person name="Sacerdot C."/>
            <person name="Sarkar A."/>
            <person name="Savel G."/>
            <person name="Schacherer J."/>
            <person name="Sherman D."/>
            <person name="Straub M.-L."/>
            <person name="Stein N."/>
            <person name="Thierry A."/>
            <person name="Trautwein-Schult A."/>
            <person name="Westhof E."/>
            <person name="Worch S."/>
            <person name="Dujon B."/>
            <person name="Souciet J.-L."/>
            <person name="Wincker P."/>
            <person name="Scholz U."/>
            <person name="Neuveglise N."/>
        </authorList>
    </citation>
    <scope>NUCLEOTIDE SEQUENCE</scope>
    <source>
        <strain evidence="12">LS3</strain>
    </source>
</reference>
<feature type="region of interest" description="Disordered" evidence="10">
    <location>
        <begin position="157"/>
        <end position="179"/>
    </location>
</feature>
<dbReference type="PhylomeDB" id="A0A060TDJ4"/>
<dbReference type="GO" id="GO:0006289">
    <property type="term" value="P:nucleotide-excision repair"/>
    <property type="evidence" value="ECO:0007669"/>
    <property type="project" value="InterPro"/>
</dbReference>
<feature type="domain" description="RING-type" evidence="11">
    <location>
        <begin position="5"/>
        <end position="47"/>
    </location>
</feature>
<evidence type="ECO:0000256" key="6">
    <source>
        <dbReference type="ARBA" id="ARBA00023242"/>
    </source>
</evidence>
<sequence length="326" mass="37464">MDDVCPICKSSRYLNPNMRFLVNPECYHKMCESCVDRIFSLGPAPCPYAGCNKILRKNKFKEQVFEDVGVEREVNVRSRVAKVFNKREDDFDTLEEYNNYLEEVEDIVFNLVNEVDVQETEAKLQSYEQANRTAILANFQRQKQEDEALEELRRLDEEQKREERMHALQEEEEEAERKREIEAEIQRQLATGSGSAEEIIKRVNANFAHQAEEKKLQRAQAFAARRNAALKLAHGLRNKATGVDKLKAAAVASPMTPFTPFNGDRQRDYVFTVQEEYFDPLTDNLDQDPAYKVAGFSVQQAHRQAIVQAFAGLGCDIQREKSALVS</sequence>
<dbReference type="GO" id="GO:0006357">
    <property type="term" value="P:regulation of transcription by RNA polymerase II"/>
    <property type="evidence" value="ECO:0007669"/>
    <property type="project" value="TreeGrafter"/>
</dbReference>
<reference evidence="12" key="1">
    <citation type="submission" date="2014-02" db="EMBL/GenBank/DDBJ databases">
        <authorList>
            <person name="Genoscope - CEA"/>
        </authorList>
    </citation>
    <scope>NUCLEOTIDE SEQUENCE</scope>
    <source>
        <strain evidence="12">LS3</strain>
    </source>
</reference>
<organism evidence="12">
    <name type="scientific">Blastobotrys adeninivorans</name>
    <name type="common">Yeast</name>
    <name type="synonym">Arxula adeninivorans</name>
    <dbReference type="NCBI Taxonomy" id="409370"/>
    <lineage>
        <taxon>Eukaryota</taxon>
        <taxon>Fungi</taxon>
        <taxon>Dikarya</taxon>
        <taxon>Ascomycota</taxon>
        <taxon>Saccharomycotina</taxon>
        <taxon>Dipodascomycetes</taxon>
        <taxon>Dipodascales</taxon>
        <taxon>Trichomonascaceae</taxon>
        <taxon>Blastobotrys</taxon>
    </lineage>
</organism>
<dbReference type="PROSITE" id="PS00518">
    <property type="entry name" value="ZF_RING_1"/>
    <property type="match status" value="1"/>
</dbReference>
<dbReference type="CDD" id="cd16573">
    <property type="entry name" value="RING-HC_TFB3-like"/>
    <property type="match status" value="1"/>
</dbReference>
<dbReference type="GO" id="GO:0070985">
    <property type="term" value="C:transcription factor TFIIK complex"/>
    <property type="evidence" value="ECO:0007669"/>
    <property type="project" value="UniProtKB-ARBA"/>
</dbReference>
<name>A0A060TDJ4_BLAAD</name>
<keyword evidence="3" id="KW-0479">Metal-binding</keyword>
<evidence type="ECO:0000256" key="10">
    <source>
        <dbReference type="SAM" id="MobiDB-lite"/>
    </source>
</evidence>
<evidence type="ECO:0000256" key="2">
    <source>
        <dbReference type="ARBA" id="ARBA00022257"/>
    </source>
</evidence>
<comment type="subcellular location">
    <subcellularLocation>
        <location evidence="1">Nucleus</location>
    </subcellularLocation>
</comment>
<dbReference type="InterPro" id="IPR013083">
    <property type="entry name" value="Znf_RING/FYVE/PHD"/>
</dbReference>
<dbReference type="InterPro" id="IPR004575">
    <property type="entry name" value="MAT1/Tfb3"/>
</dbReference>
<dbReference type="AlphaFoldDB" id="A0A060TDJ4"/>
<dbReference type="PANTHER" id="PTHR12683:SF13">
    <property type="entry name" value="CDK-ACTIVATING KINASE ASSEMBLY FACTOR MAT1"/>
    <property type="match status" value="1"/>
</dbReference>
<evidence type="ECO:0000259" key="11">
    <source>
        <dbReference type="PROSITE" id="PS50089"/>
    </source>
</evidence>
<accession>A0A060TDJ4</accession>
<evidence type="ECO:0000256" key="5">
    <source>
        <dbReference type="ARBA" id="ARBA00022833"/>
    </source>
</evidence>
<evidence type="ECO:0000256" key="7">
    <source>
        <dbReference type="ARBA" id="ARBA00029873"/>
    </source>
</evidence>
<dbReference type="SUPFAM" id="SSF57850">
    <property type="entry name" value="RING/U-box"/>
    <property type="match status" value="1"/>
</dbReference>
<dbReference type="GO" id="GO:0061575">
    <property type="term" value="F:cyclin-dependent protein serine/threonine kinase activator activity"/>
    <property type="evidence" value="ECO:0007669"/>
    <property type="project" value="InterPro"/>
</dbReference>
<evidence type="ECO:0000256" key="1">
    <source>
        <dbReference type="ARBA" id="ARBA00004123"/>
    </source>
</evidence>
<keyword evidence="6" id="KW-0539">Nucleus</keyword>
<keyword evidence="5" id="KW-0862">Zinc</keyword>
<protein>
    <recommendedName>
        <fullName evidence="2">RNA polymerase II transcription factor B subunit 3</fullName>
    </recommendedName>
    <alternativeName>
        <fullName evidence="8">RNA polymerase II transcription factor B 38 kDa subunit</fullName>
    </alternativeName>
    <alternativeName>
        <fullName evidence="7">RNA polymerase II transcription factor B p38 subunit</fullName>
    </alternativeName>
</protein>
<evidence type="ECO:0000256" key="3">
    <source>
        <dbReference type="ARBA" id="ARBA00022723"/>
    </source>
</evidence>
<dbReference type="Gene3D" id="3.30.40.10">
    <property type="entry name" value="Zinc/RING finger domain, C3HC4 (zinc finger)"/>
    <property type="match status" value="1"/>
</dbReference>
<dbReference type="InterPro" id="IPR015877">
    <property type="entry name" value="MAT1_centre"/>
</dbReference>
<evidence type="ECO:0000256" key="9">
    <source>
        <dbReference type="PROSITE-ProRule" id="PRU00175"/>
    </source>
</evidence>
<keyword evidence="4 9" id="KW-0863">Zinc-finger</keyword>
<dbReference type="Pfam" id="PF17121">
    <property type="entry name" value="zf-C3HC4_5"/>
    <property type="match status" value="1"/>
</dbReference>